<feature type="signal peptide" evidence="1">
    <location>
        <begin position="1"/>
        <end position="19"/>
    </location>
</feature>
<evidence type="ECO:0000259" key="2">
    <source>
        <dbReference type="Pfam" id="PF18962"/>
    </source>
</evidence>
<reference evidence="3" key="1">
    <citation type="submission" date="2021-12" db="EMBL/GenBank/DDBJ databases">
        <title>Novel species in genus Dyadobacter.</title>
        <authorList>
            <person name="Ma C."/>
        </authorList>
    </citation>
    <scope>NUCLEOTIDE SEQUENCE</scope>
    <source>
        <strain evidence="3">LJ419</strain>
    </source>
</reference>
<comment type="caution">
    <text evidence="3">The sequence shown here is derived from an EMBL/GenBank/DDBJ whole genome shotgun (WGS) entry which is preliminary data.</text>
</comment>
<organism evidence="3 4">
    <name type="scientific">Dyadobacter chenwenxiniae</name>
    <dbReference type="NCBI Taxonomy" id="2906456"/>
    <lineage>
        <taxon>Bacteria</taxon>
        <taxon>Pseudomonadati</taxon>
        <taxon>Bacteroidota</taxon>
        <taxon>Cytophagia</taxon>
        <taxon>Cytophagales</taxon>
        <taxon>Spirosomataceae</taxon>
        <taxon>Dyadobacter</taxon>
    </lineage>
</organism>
<proteinExistence type="predicted"/>
<evidence type="ECO:0000256" key="1">
    <source>
        <dbReference type="SAM" id="SignalP"/>
    </source>
</evidence>
<sequence>MKKISTLLLTLLVCANCFGQWSTRYDVNNLICATPLHEGAINQWDPEMISDGDGGAIIAWIDQRDETLHIYAQRIDKNGIIKWQKNGVPICTATVGDHQSVSGLQLAVDGDGGAIITWTDERDYSGPWVHIPTGDIYAQRINAIGEVQWKKDGIVISDADNGQFMPVIVSDNQGGAFIAWYDQRNVDGSVYAQHVNSSGTTFWPANGNVVTSSSKFHMLHQLIADESGGFIVTWSQRGIDIHQNFVFAQRINVTGTPVWPSGGVQVVSPTYYAVQPKFISDGLGGIFLTWYHTMNQSSVTRVFAQHLLGNGTLAKPNATIICNAPVGHRDPELVSDDNGGAIITWQDGRFGDGASNYSIFAQRINAAGDALWAVNGVNVSLQKGNIGLPKIVRDGQGGAIILYNYDTYGTGVRMDRISSSGKRLWNPIPFATNRRNGHSMRIISNYDGGAIASWLDDREYAPGIYASRILENGTLPVTLVSFKGETQNGHSKLTWETSSETNNKGFEIERSIDGRNFKRIGYVEGNGTTSNENKSYRFIDSEPLHGKNYYRLKQLDWDGKFDHSSIIFVQHPIQETSKLYPNPVTNILLVNTLDFKGQILIIDLMGRVVDKVNATTNETSLNVSNLSPGLYLCRFGNTTQQFVKTK</sequence>
<dbReference type="InterPro" id="IPR026444">
    <property type="entry name" value="Secre_tail"/>
</dbReference>
<dbReference type="Pfam" id="PF18962">
    <property type="entry name" value="Por_Secre_tail"/>
    <property type="match status" value="1"/>
</dbReference>
<gene>
    <name evidence="3" type="ORF">LXM26_10070</name>
</gene>
<feature type="chain" id="PRO_5040902383" evidence="1">
    <location>
        <begin position="20"/>
        <end position="646"/>
    </location>
</feature>
<dbReference type="RefSeq" id="WP_234655095.1">
    <property type="nucleotide sequence ID" value="NZ_CP094997.1"/>
</dbReference>
<dbReference type="EMBL" id="JAJTTC010000001">
    <property type="protein sequence ID" value="MCF0061840.1"/>
    <property type="molecule type" value="Genomic_DNA"/>
</dbReference>
<name>A0A9X1TET0_9BACT</name>
<evidence type="ECO:0000313" key="3">
    <source>
        <dbReference type="EMBL" id="MCF0061840.1"/>
    </source>
</evidence>
<accession>A0A9X1TET0</accession>
<dbReference type="NCBIfam" id="TIGR04183">
    <property type="entry name" value="Por_Secre_tail"/>
    <property type="match status" value="1"/>
</dbReference>
<feature type="domain" description="Secretion system C-terminal sorting" evidence="2">
    <location>
        <begin position="579"/>
        <end position="644"/>
    </location>
</feature>
<keyword evidence="1" id="KW-0732">Signal</keyword>
<dbReference type="AlphaFoldDB" id="A0A9X1TET0"/>
<keyword evidence="4" id="KW-1185">Reference proteome</keyword>
<dbReference type="Proteomes" id="UP001139000">
    <property type="component" value="Unassembled WGS sequence"/>
</dbReference>
<protein>
    <submittedName>
        <fullName evidence="3">T9SS type A sorting domain-containing protein</fullName>
    </submittedName>
</protein>
<evidence type="ECO:0000313" key="4">
    <source>
        <dbReference type="Proteomes" id="UP001139000"/>
    </source>
</evidence>